<dbReference type="PRINTS" id="PR00146">
    <property type="entry name" value="DHPICSNTHASE"/>
</dbReference>
<protein>
    <submittedName>
        <fullName evidence="7">Putative 2-dehydro-3-deoxy-D-pentonate aldolase YjhH</fullName>
        <ecNumber evidence="7">4.1.2.28</ecNumber>
    </submittedName>
</protein>
<comment type="similarity">
    <text evidence="1 4">Belongs to the DapA family.</text>
</comment>
<dbReference type="PANTHER" id="PTHR12128:SF66">
    <property type="entry name" value="4-HYDROXY-2-OXOGLUTARATE ALDOLASE, MITOCHONDRIAL"/>
    <property type="match status" value="1"/>
</dbReference>
<dbReference type="Proteomes" id="UP000431401">
    <property type="component" value="Unassembled WGS sequence"/>
</dbReference>
<keyword evidence="2 4" id="KW-0456">Lyase</keyword>
<dbReference type="AlphaFoldDB" id="A0A7K0DMS9"/>
<accession>A0A7K0DMS9</accession>
<evidence type="ECO:0000256" key="1">
    <source>
        <dbReference type="ARBA" id="ARBA00007592"/>
    </source>
</evidence>
<dbReference type="EMBL" id="WEGI01000004">
    <property type="protein sequence ID" value="MQY26642.1"/>
    <property type="molecule type" value="Genomic_DNA"/>
</dbReference>
<comment type="caution">
    <text evidence="7">The sequence shown here is derived from an EMBL/GenBank/DDBJ whole genome shotgun (WGS) entry which is preliminary data.</text>
</comment>
<gene>
    <name evidence="7" type="primary">yjhH</name>
    <name evidence="7" type="ORF">NRB56_22130</name>
</gene>
<proteinExistence type="inferred from homology"/>
<dbReference type="RefSeq" id="WP_153340985.1">
    <property type="nucleotide sequence ID" value="NZ_WEGI01000004.1"/>
</dbReference>
<name>A0A7K0DMS9_9NOCA</name>
<keyword evidence="8" id="KW-1185">Reference proteome</keyword>
<dbReference type="PROSITE" id="PS00666">
    <property type="entry name" value="DHDPS_2"/>
    <property type="match status" value="1"/>
</dbReference>
<dbReference type="EC" id="4.1.2.28" evidence="7"/>
<dbReference type="PANTHER" id="PTHR12128">
    <property type="entry name" value="DIHYDRODIPICOLINATE SYNTHASE"/>
    <property type="match status" value="1"/>
</dbReference>
<evidence type="ECO:0000256" key="6">
    <source>
        <dbReference type="PIRSR" id="PIRSR001365-2"/>
    </source>
</evidence>
<dbReference type="GO" id="GO:0044281">
    <property type="term" value="P:small molecule metabolic process"/>
    <property type="evidence" value="ECO:0007669"/>
    <property type="project" value="UniProtKB-ARBA"/>
</dbReference>
<evidence type="ECO:0000256" key="4">
    <source>
        <dbReference type="PIRNR" id="PIRNR001365"/>
    </source>
</evidence>
<reference evidence="7 8" key="1">
    <citation type="submission" date="2019-10" db="EMBL/GenBank/DDBJ databases">
        <title>Nocardia macrotermitis sp. nov. and Nocardia aurantia sp. nov., isolated from the gut of fungus growing-termite Macrotermes natalensis.</title>
        <authorList>
            <person name="Benndorf R."/>
            <person name="Schwitalla J."/>
            <person name="Martin K."/>
            <person name="De Beer W."/>
            <person name="Kaster A.-K."/>
            <person name="Vollmers J."/>
            <person name="Poulsen M."/>
            <person name="Beemelmanns C."/>
        </authorList>
    </citation>
    <scope>NUCLEOTIDE SEQUENCE [LARGE SCALE GENOMIC DNA]</scope>
    <source>
        <strain evidence="7 8">RB56</strain>
    </source>
</reference>
<dbReference type="GO" id="GO:0047440">
    <property type="term" value="F:2-dehydro-3-deoxy-D-pentonate aldolase activity"/>
    <property type="evidence" value="ECO:0007669"/>
    <property type="project" value="UniProtKB-EC"/>
</dbReference>
<dbReference type="SMART" id="SM01130">
    <property type="entry name" value="DHDPS"/>
    <property type="match status" value="1"/>
</dbReference>
<dbReference type="PIRSF" id="PIRSF001365">
    <property type="entry name" value="DHDPS"/>
    <property type="match status" value="1"/>
</dbReference>
<evidence type="ECO:0000313" key="8">
    <source>
        <dbReference type="Proteomes" id="UP000431401"/>
    </source>
</evidence>
<dbReference type="InterPro" id="IPR020625">
    <property type="entry name" value="Schiff_base-form_aldolases_AS"/>
</dbReference>
<sequence length="305" mass="31455">MKLEAVIPPLVTPLDTTGELDRRSLERLITRQLAAGADGVFVGGSSGEVALLDTAQRRDLVRTTVAVVGGAVPVLAGAVDTGTRRVVEQARQAAELGADAVVVTAPFYVQPHPDEVLAHFRQVHAAVDVPVIAYDIPSAVGTALAPDLIAALAESETVVALKDSSGDLAKFREVLRRTDLPAFSGSELFADTAVGLGAAGIVPGLGNVDPHGYVRLYRAARAGDIATARAEQDRLAGLFRIVSVADRGRIGFTAGALGAFKAAMALLGIIDCAAVNPPLSPLSADEIRSIAEILVAHGLEPVTAA</sequence>
<feature type="active site" description="Schiff-base intermediate with substrate" evidence="5">
    <location>
        <position position="162"/>
    </location>
</feature>
<dbReference type="SUPFAM" id="SSF51569">
    <property type="entry name" value="Aldolase"/>
    <property type="match status" value="1"/>
</dbReference>
<dbReference type="GO" id="GO:0008840">
    <property type="term" value="F:4-hydroxy-tetrahydrodipicolinate synthase activity"/>
    <property type="evidence" value="ECO:0007669"/>
    <property type="project" value="TreeGrafter"/>
</dbReference>
<evidence type="ECO:0000256" key="2">
    <source>
        <dbReference type="ARBA" id="ARBA00023239"/>
    </source>
</evidence>
<evidence type="ECO:0000256" key="3">
    <source>
        <dbReference type="ARBA" id="ARBA00023270"/>
    </source>
</evidence>
<dbReference type="Gene3D" id="3.20.20.70">
    <property type="entry name" value="Aldolase class I"/>
    <property type="match status" value="1"/>
</dbReference>
<feature type="active site" description="Proton donor/acceptor" evidence="5">
    <location>
        <position position="134"/>
    </location>
</feature>
<organism evidence="7 8">
    <name type="scientific">Nocardia aurantia</name>
    <dbReference type="NCBI Taxonomy" id="2585199"/>
    <lineage>
        <taxon>Bacteria</taxon>
        <taxon>Bacillati</taxon>
        <taxon>Actinomycetota</taxon>
        <taxon>Actinomycetes</taxon>
        <taxon>Mycobacteriales</taxon>
        <taxon>Nocardiaceae</taxon>
        <taxon>Nocardia</taxon>
    </lineage>
</organism>
<keyword evidence="3" id="KW-0704">Schiff base</keyword>
<dbReference type="OrthoDB" id="3175637at2"/>
<feature type="binding site" evidence="6">
    <location>
        <position position="202"/>
    </location>
    <ligand>
        <name>pyruvate</name>
        <dbReference type="ChEBI" id="CHEBI:15361"/>
    </ligand>
</feature>
<dbReference type="CDD" id="cd00408">
    <property type="entry name" value="DHDPS-like"/>
    <property type="match status" value="1"/>
</dbReference>
<evidence type="ECO:0000313" key="7">
    <source>
        <dbReference type="EMBL" id="MQY26642.1"/>
    </source>
</evidence>
<dbReference type="InterPro" id="IPR002220">
    <property type="entry name" value="DapA-like"/>
</dbReference>
<dbReference type="Pfam" id="PF00701">
    <property type="entry name" value="DHDPS"/>
    <property type="match status" value="1"/>
</dbReference>
<evidence type="ECO:0000256" key="5">
    <source>
        <dbReference type="PIRSR" id="PIRSR001365-1"/>
    </source>
</evidence>
<dbReference type="InterPro" id="IPR013785">
    <property type="entry name" value="Aldolase_TIM"/>
</dbReference>